<feature type="non-terminal residue" evidence="3">
    <location>
        <position position="159"/>
    </location>
</feature>
<comment type="caution">
    <text evidence="3">The sequence shown here is derived from an EMBL/GenBank/DDBJ whole genome shotgun (WGS) entry which is preliminary data.</text>
</comment>
<dbReference type="GO" id="GO:0005968">
    <property type="term" value="C:Rab-protein geranylgeranyltransferase complex"/>
    <property type="evidence" value="ECO:0007669"/>
    <property type="project" value="TreeGrafter"/>
</dbReference>
<reference evidence="3 4" key="1">
    <citation type="journal article" date="2017" name="Mol. Biol. Evol.">
        <title>The 4-celled Tetrabaena socialis nuclear genome reveals the essential components for genetic control of cell number at the origin of multicellularity in the volvocine lineage.</title>
        <authorList>
            <person name="Featherston J."/>
            <person name="Arakaki Y."/>
            <person name="Hanschen E.R."/>
            <person name="Ferris P.J."/>
            <person name="Michod R.E."/>
            <person name="Olson B.J.S.C."/>
            <person name="Nozaki H."/>
            <person name="Durand P.M."/>
        </authorList>
    </citation>
    <scope>NUCLEOTIDE SEQUENCE [LARGE SCALE GENOMIC DNA]</scope>
    <source>
        <strain evidence="3 4">NIES-571</strain>
    </source>
</reference>
<feature type="compositionally biased region" description="Low complexity" evidence="2">
    <location>
        <begin position="68"/>
        <end position="83"/>
    </location>
</feature>
<evidence type="ECO:0000313" key="4">
    <source>
        <dbReference type="Proteomes" id="UP000236333"/>
    </source>
</evidence>
<dbReference type="GO" id="GO:0007264">
    <property type="term" value="P:small GTPase-mediated signal transduction"/>
    <property type="evidence" value="ECO:0007669"/>
    <property type="project" value="InterPro"/>
</dbReference>
<proteinExistence type="inferred from homology"/>
<keyword evidence="4" id="KW-1185">Reference proteome</keyword>
<gene>
    <name evidence="3" type="ORF">TSOC_015496</name>
</gene>
<dbReference type="EMBL" id="PGGS01005799">
    <property type="protein sequence ID" value="PNG61992.1"/>
    <property type="molecule type" value="Genomic_DNA"/>
</dbReference>
<keyword evidence="3" id="KW-0808">Transferase</keyword>
<protein>
    <submittedName>
        <fullName evidence="3">Rab proteins geranylgeranyltransferase component A 2</fullName>
    </submittedName>
</protein>
<feature type="region of interest" description="Disordered" evidence="2">
    <location>
        <begin position="68"/>
        <end position="104"/>
    </location>
</feature>
<dbReference type="PANTHER" id="PTHR11787:SF4">
    <property type="entry name" value="CHM, RAB ESCORT PROTEIN 1"/>
    <property type="match status" value="1"/>
</dbReference>
<name>A0A2J7WF34_9CHLO</name>
<dbReference type="SUPFAM" id="SSF51905">
    <property type="entry name" value="FAD/NAD(P)-binding domain"/>
    <property type="match status" value="1"/>
</dbReference>
<dbReference type="Proteomes" id="UP000236333">
    <property type="component" value="Unassembled WGS sequence"/>
</dbReference>
<evidence type="ECO:0000256" key="1">
    <source>
        <dbReference type="ARBA" id="ARBA00005593"/>
    </source>
</evidence>
<dbReference type="Pfam" id="PF00996">
    <property type="entry name" value="GDI"/>
    <property type="match status" value="1"/>
</dbReference>
<dbReference type="OrthoDB" id="9446342at2759"/>
<organism evidence="3 4">
    <name type="scientific">Tetrabaena socialis</name>
    <dbReference type="NCBI Taxonomy" id="47790"/>
    <lineage>
        <taxon>Eukaryota</taxon>
        <taxon>Viridiplantae</taxon>
        <taxon>Chlorophyta</taxon>
        <taxon>core chlorophytes</taxon>
        <taxon>Chlorophyceae</taxon>
        <taxon>CS clade</taxon>
        <taxon>Chlamydomonadales</taxon>
        <taxon>Tetrabaenaceae</taxon>
        <taxon>Tetrabaena</taxon>
    </lineage>
</organism>
<dbReference type="AlphaFoldDB" id="A0A2J7WF34"/>
<dbReference type="PANTHER" id="PTHR11787">
    <property type="entry name" value="RAB GDP-DISSOCIATION INHIBITOR"/>
    <property type="match status" value="1"/>
</dbReference>
<dbReference type="GO" id="GO:0005634">
    <property type="term" value="C:nucleus"/>
    <property type="evidence" value="ECO:0007669"/>
    <property type="project" value="TreeGrafter"/>
</dbReference>
<dbReference type="PRINTS" id="PR00891">
    <property type="entry name" value="RABGDIREP"/>
</dbReference>
<sequence length="159" mass="16379">MAWTISPDSYDVVVIGSGLPECLVAGSLVKSGKSVLIIDAVDTYGTDFASFTPAALQDVLRRQHDAVGAARAAASAPAPAVGGSDDGAAPRQPHPSHEHSLPECRPLLAPLPPGCQLRRLQQRPLPLYGVRALAVPGEGGGGGGSEADRRGYILDLVPK</sequence>
<evidence type="ECO:0000313" key="3">
    <source>
        <dbReference type="EMBL" id="PNG61992.1"/>
    </source>
</evidence>
<dbReference type="GO" id="GO:0005829">
    <property type="term" value="C:cytosol"/>
    <property type="evidence" value="ECO:0007669"/>
    <property type="project" value="TreeGrafter"/>
</dbReference>
<dbReference type="InterPro" id="IPR036188">
    <property type="entry name" value="FAD/NAD-bd_sf"/>
</dbReference>
<evidence type="ECO:0000256" key="2">
    <source>
        <dbReference type="SAM" id="MobiDB-lite"/>
    </source>
</evidence>
<dbReference type="Gene3D" id="3.50.50.60">
    <property type="entry name" value="FAD/NAD(P)-binding domain"/>
    <property type="match status" value="1"/>
</dbReference>
<dbReference type="GO" id="GO:0005092">
    <property type="term" value="F:GDP-dissociation inhibitor activity"/>
    <property type="evidence" value="ECO:0007669"/>
    <property type="project" value="InterPro"/>
</dbReference>
<dbReference type="GO" id="GO:0016740">
    <property type="term" value="F:transferase activity"/>
    <property type="evidence" value="ECO:0007669"/>
    <property type="project" value="UniProtKB-KW"/>
</dbReference>
<dbReference type="GO" id="GO:0016192">
    <property type="term" value="P:vesicle-mediated transport"/>
    <property type="evidence" value="ECO:0007669"/>
    <property type="project" value="TreeGrafter"/>
</dbReference>
<accession>A0A2J7WF34</accession>
<comment type="similarity">
    <text evidence="1">Belongs to the Rab GDI family.</text>
</comment>
<dbReference type="InterPro" id="IPR018203">
    <property type="entry name" value="GDP_dissociation_inhibitor"/>
</dbReference>